<feature type="transmembrane region" description="Helical" evidence="9">
    <location>
        <begin position="264"/>
        <end position="287"/>
    </location>
</feature>
<feature type="transmembrane region" description="Helical" evidence="9">
    <location>
        <begin position="6"/>
        <end position="26"/>
    </location>
</feature>
<dbReference type="SUPFAM" id="SSF51735">
    <property type="entry name" value="NAD(P)-binding Rossmann-fold domains"/>
    <property type="match status" value="1"/>
</dbReference>
<evidence type="ECO:0000256" key="4">
    <source>
        <dbReference type="ARBA" id="ARBA00022692"/>
    </source>
</evidence>
<keyword evidence="2" id="KW-0813">Transport</keyword>
<dbReference type="InterPro" id="IPR038770">
    <property type="entry name" value="Na+/solute_symporter_sf"/>
</dbReference>
<dbReference type="InterPro" id="IPR045158">
    <property type="entry name" value="KEA4/5/6-like"/>
</dbReference>
<evidence type="ECO:0000256" key="7">
    <source>
        <dbReference type="ARBA" id="ARBA00023065"/>
    </source>
</evidence>
<feature type="transmembrane region" description="Helical" evidence="9">
    <location>
        <begin position="221"/>
        <end position="244"/>
    </location>
</feature>
<organism evidence="12 13">
    <name type="scientific">Chamaesiphon polymorphus CCALA 037</name>
    <dbReference type="NCBI Taxonomy" id="2107692"/>
    <lineage>
        <taxon>Bacteria</taxon>
        <taxon>Bacillati</taxon>
        <taxon>Cyanobacteriota</taxon>
        <taxon>Cyanophyceae</taxon>
        <taxon>Gomontiellales</taxon>
        <taxon>Chamaesiphonaceae</taxon>
        <taxon>Chamaesiphon</taxon>
    </lineage>
</organism>
<keyword evidence="7" id="KW-0406">Ion transport</keyword>
<evidence type="ECO:0000256" key="5">
    <source>
        <dbReference type="ARBA" id="ARBA00022729"/>
    </source>
</evidence>
<feature type="transmembrane region" description="Helical" evidence="9">
    <location>
        <begin position="359"/>
        <end position="378"/>
    </location>
</feature>
<name>A0A2T1FEY8_9CYAN</name>
<evidence type="ECO:0000256" key="9">
    <source>
        <dbReference type="SAM" id="Phobius"/>
    </source>
</evidence>
<feature type="transmembrane region" description="Helical" evidence="9">
    <location>
        <begin position="63"/>
        <end position="81"/>
    </location>
</feature>
<dbReference type="Proteomes" id="UP000238937">
    <property type="component" value="Unassembled WGS sequence"/>
</dbReference>
<feature type="transmembrane region" description="Helical" evidence="9">
    <location>
        <begin position="151"/>
        <end position="173"/>
    </location>
</feature>
<evidence type="ECO:0000256" key="6">
    <source>
        <dbReference type="ARBA" id="ARBA00022989"/>
    </source>
</evidence>
<dbReference type="SUPFAM" id="SSF116726">
    <property type="entry name" value="TrkA C-terminal domain-like"/>
    <property type="match status" value="1"/>
</dbReference>
<dbReference type="InterPro" id="IPR006037">
    <property type="entry name" value="RCK_C"/>
</dbReference>
<keyword evidence="4 9" id="KW-0812">Transmembrane</keyword>
<evidence type="ECO:0000313" key="12">
    <source>
        <dbReference type="EMBL" id="PSB43573.1"/>
    </source>
</evidence>
<gene>
    <name evidence="12" type="ORF">C7B77_26105</name>
</gene>
<dbReference type="PROSITE" id="PS51202">
    <property type="entry name" value="RCK_C"/>
    <property type="match status" value="1"/>
</dbReference>
<dbReference type="GO" id="GO:0015386">
    <property type="term" value="F:potassium:proton antiporter activity"/>
    <property type="evidence" value="ECO:0007669"/>
    <property type="project" value="InterPro"/>
</dbReference>
<evidence type="ECO:0000313" key="13">
    <source>
        <dbReference type="Proteomes" id="UP000238937"/>
    </source>
</evidence>
<dbReference type="EMBL" id="PVWO01000547">
    <property type="protein sequence ID" value="PSB43573.1"/>
    <property type="molecule type" value="Genomic_DNA"/>
</dbReference>
<feature type="transmembrane region" description="Helical" evidence="9">
    <location>
        <begin position="119"/>
        <end position="139"/>
    </location>
</feature>
<dbReference type="InterPro" id="IPR003148">
    <property type="entry name" value="RCK_N"/>
</dbReference>
<dbReference type="Pfam" id="PF02254">
    <property type="entry name" value="TrkA_N"/>
    <property type="match status" value="1"/>
</dbReference>
<dbReference type="Pfam" id="PF02080">
    <property type="entry name" value="TrkA_C"/>
    <property type="match status" value="1"/>
</dbReference>
<keyword evidence="5" id="KW-0732">Signal</keyword>
<dbReference type="Gene3D" id="3.30.70.1450">
    <property type="entry name" value="Regulator of K+ conductance, C-terminal domain"/>
    <property type="match status" value="1"/>
</dbReference>
<keyword evidence="3" id="KW-0050">Antiport</keyword>
<evidence type="ECO:0000256" key="3">
    <source>
        <dbReference type="ARBA" id="ARBA00022449"/>
    </source>
</evidence>
<feature type="transmembrane region" description="Helical" evidence="9">
    <location>
        <begin position="299"/>
        <end position="322"/>
    </location>
</feature>
<sequence length="690" mass="74031">MLEDFRLIVDLVSILASSAVGGIIAGLAKQPALLGYIVGGAIVGPTGLGLIKELVPVETLAQFGAAFLLFALGVEFSFAELKKVQKISLGGGGLQILLTILVTTVISVSVGWVSTPQQGVFLGAILSLSSTAVVLKSLMESNETATPHGQVMLGILVVQDLALGFMLAVLPALDRPPAEIGMAVLYAAIKIGLFAIGATITGIWVVPRLLRLLASTESRELFLLGIVTLCLGIALITEHLGLSIEMGAFVAGLMISEAEYADQTLAYVEPIRDVFAALFFAAIGMLIDPRFLWDNLDLILGLVSIVFIGKFAIITPLVRLFGYPLQTALIAGLGLAQIGEFSFVLASEGQKLGLVSRRVYLLLLGTTAVTLVVTPFILKLIPSLFNWIESVPALDRWFQPGEPPLEVSEHVPLEPPIVICGYGRTGQNLATLLAEQNVPVVVVDQSESAIQKLRESGTPYIYGNAVSIPVLTRAGLDRARAMVIALPDAMSTRLCLKHALEISPELDIVVRAHQYQDIELLYQLGGSEVVQPEFEASLEMASHLLVKIGLPTVQIQRQVKAIRNSHYMELRPEGTIGEMSQNIQAATLGMNRRWYRLSLTSPLMGNSIASANIRTLTGATIVAIQREDGTQINYPNGGTTFQLGDSCLVIGSVEEQTMFDRLTKGEISIPVLPLSVLETVSEAIVEREVS</sequence>
<dbReference type="Pfam" id="PF00999">
    <property type="entry name" value="Na_H_Exchanger"/>
    <property type="match status" value="1"/>
</dbReference>
<dbReference type="GO" id="GO:0016020">
    <property type="term" value="C:membrane"/>
    <property type="evidence" value="ECO:0007669"/>
    <property type="project" value="UniProtKB-SubCell"/>
</dbReference>
<dbReference type="Gene3D" id="1.20.1530.20">
    <property type="match status" value="1"/>
</dbReference>
<evidence type="ECO:0000259" key="10">
    <source>
        <dbReference type="PROSITE" id="PS51201"/>
    </source>
</evidence>
<dbReference type="Gene3D" id="3.40.50.720">
    <property type="entry name" value="NAD(P)-binding Rossmann-like Domain"/>
    <property type="match status" value="1"/>
</dbReference>
<dbReference type="InterPro" id="IPR036721">
    <property type="entry name" value="RCK_C_sf"/>
</dbReference>
<keyword evidence="13" id="KW-1185">Reference proteome</keyword>
<feature type="transmembrane region" description="Helical" evidence="9">
    <location>
        <begin position="185"/>
        <end position="209"/>
    </location>
</feature>
<dbReference type="InterPro" id="IPR036291">
    <property type="entry name" value="NAD(P)-bd_dom_sf"/>
</dbReference>
<protein>
    <submittedName>
        <fullName evidence="12">Sodium:calcium exchanger</fullName>
    </submittedName>
</protein>
<feature type="transmembrane region" description="Helical" evidence="9">
    <location>
        <begin position="33"/>
        <end position="51"/>
    </location>
</feature>
<feature type="transmembrane region" description="Helical" evidence="9">
    <location>
        <begin position="93"/>
        <end position="113"/>
    </location>
</feature>
<keyword evidence="6 9" id="KW-1133">Transmembrane helix</keyword>
<dbReference type="PANTHER" id="PTHR16254">
    <property type="entry name" value="POTASSIUM/PROTON ANTIPORTER-RELATED"/>
    <property type="match status" value="1"/>
</dbReference>
<evidence type="ECO:0000256" key="1">
    <source>
        <dbReference type="ARBA" id="ARBA00004141"/>
    </source>
</evidence>
<keyword evidence="8 9" id="KW-0472">Membrane</keyword>
<evidence type="ECO:0000256" key="8">
    <source>
        <dbReference type="ARBA" id="ARBA00023136"/>
    </source>
</evidence>
<dbReference type="InterPro" id="IPR006153">
    <property type="entry name" value="Cation/H_exchanger_TM"/>
</dbReference>
<dbReference type="AlphaFoldDB" id="A0A2T1FEY8"/>
<dbReference type="OrthoDB" id="9793589at2"/>
<feature type="domain" description="RCK C-terminal" evidence="11">
    <location>
        <begin position="580"/>
        <end position="665"/>
    </location>
</feature>
<dbReference type="PANTHER" id="PTHR16254:SF14">
    <property type="entry name" value="TRANSMEMBRANE AND COILED-COIL DOMAIN-CONTAINING PROTEIN 3"/>
    <property type="match status" value="1"/>
</dbReference>
<dbReference type="PROSITE" id="PS51201">
    <property type="entry name" value="RCK_N"/>
    <property type="match status" value="1"/>
</dbReference>
<feature type="transmembrane region" description="Helical" evidence="9">
    <location>
        <begin position="328"/>
        <end position="347"/>
    </location>
</feature>
<reference evidence="12 13" key="1">
    <citation type="submission" date="2018-03" db="EMBL/GenBank/DDBJ databases">
        <title>The ancient ancestry and fast evolution of plastids.</title>
        <authorList>
            <person name="Moore K.R."/>
            <person name="Magnabosco C."/>
            <person name="Momper L."/>
            <person name="Gold D.A."/>
            <person name="Bosak T."/>
            <person name="Fournier G.P."/>
        </authorList>
    </citation>
    <scope>NUCLEOTIDE SEQUENCE [LARGE SCALE GENOMIC DNA]</scope>
    <source>
        <strain evidence="12 13">CCALA 037</strain>
    </source>
</reference>
<evidence type="ECO:0000256" key="2">
    <source>
        <dbReference type="ARBA" id="ARBA00022448"/>
    </source>
</evidence>
<evidence type="ECO:0000259" key="11">
    <source>
        <dbReference type="PROSITE" id="PS51202"/>
    </source>
</evidence>
<dbReference type="RefSeq" id="WP_106311886.1">
    <property type="nucleotide sequence ID" value="NZ_PVWO01000547.1"/>
</dbReference>
<comment type="subcellular location">
    <subcellularLocation>
        <location evidence="1">Membrane</location>
        <topology evidence="1">Multi-pass membrane protein</topology>
    </subcellularLocation>
</comment>
<feature type="domain" description="RCK N-terminal" evidence="10">
    <location>
        <begin position="414"/>
        <end position="531"/>
    </location>
</feature>
<comment type="caution">
    <text evidence="12">The sequence shown here is derived from an EMBL/GenBank/DDBJ whole genome shotgun (WGS) entry which is preliminary data.</text>
</comment>
<proteinExistence type="predicted"/>
<accession>A0A2T1FEY8</accession>